<evidence type="ECO:0000256" key="1">
    <source>
        <dbReference type="ARBA" id="ARBA00004141"/>
    </source>
</evidence>
<dbReference type="Pfam" id="PF13632">
    <property type="entry name" value="Glyco_trans_2_3"/>
    <property type="match status" value="1"/>
</dbReference>
<evidence type="ECO:0000313" key="9">
    <source>
        <dbReference type="EMBL" id="BBE42049.1"/>
    </source>
</evidence>
<dbReference type="Gene3D" id="3.90.550.10">
    <property type="entry name" value="Spore Coat Polysaccharide Biosynthesis Protein SpsA, Chain A"/>
    <property type="match status" value="1"/>
</dbReference>
<dbReference type="AlphaFoldDB" id="A0A4P2VBY1"/>
<organism evidence="9 10">
    <name type="scientific">Conexivisphaera calida</name>
    <dbReference type="NCBI Taxonomy" id="1874277"/>
    <lineage>
        <taxon>Archaea</taxon>
        <taxon>Nitrososphaerota</taxon>
        <taxon>Conexivisphaeria</taxon>
        <taxon>Conexivisphaerales</taxon>
        <taxon>Conexivisphaeraceae</taxon>
        <taxon>Conexivisphaera</taxon>
    </lineage>
</organism>
<accession>A0A4P2VBY1</accession>
<feature type="transmembrane region" description="Helical" evidence="7">
    <location>
        <begin position="30"/>
        <end position="52"/>
    </location>
</feature>
<evidence type="ECO:0000256" key="3">
    <source>
        <dbReference type="ARBA" id="ARBA00022679"/>
    </source>
</evidence>
<feature type="transmembrane region" description="Helical" evidence="7">
    <location>
        <begin position="7"/>
        <end position="24"/>
    </location>
</feature>
<keyword evidence="4 7" id="KW-0812">Transmembrane</keyword>
<dbReference type="EC" id="2.4.1.12" evidence="9"/>
<dbReference type="GO" id="GO:0016760">
    <property type="term" value="F:cellulose synthase (UDP-forming) activity"/>
    <property type="evidence" value="ECO:0007669"/>
    <property type="project" value="UniProtKB-EC"/>
</dbReference>
<feature type="transmembrane region" description="Helical" evidence="7">
    <location>
        <begin position="331"/>
        <end position="348"/>
    </location>
</feature>
<name>A0A4P2VBY1_9ARCH</name>
<dbReference type="InterPro" id="IPR001173">
    <property type="entry name" value="Glyco_trans_2-like"/>
</dbReference>
<proteinExistence type="predicted"/>
<feature type="transmembrane region" description="Helical" evidence="7">
    <location>
        <begin position="468"/>
        <end position="486"/>
    </location>
</feature>
<sequence>MRIVNLLYASYPFALALAITYFTYTSLQTAWFAFLLWTSVTLGFAQFVALLIQRGRAAGYALPYTGRPLGLRVAAFVTSYNEEPEIVERTLLSVKAALGSRGDVYLLDDSTRPEISEELSRFCGRNGIIYMHRTDRRGFKAGAINDALRQVGDRYDLVAIFDADQRPTRQFFDVTLPFFEDPGIAFVQVPQYYEDTRSLIGQGAKYQQEPFLRRIMRGRDQLSAFSLGSGTVYRIPVLREVGYLEEDTVTEDVATSVKIHERGYRSKYVDLPLIWYGAPPTYVGSYVTQQSRWALGAFQLIPALLRSDLNFRAFADYVAGLFYWLEVGPFTLVQIAAPVAFLFGVMFLRMDPVIYVLAYVPYMAFTVLYFQRLMRGTNYGLRGFLLHQSLEYLEFPAVTASFFAWLLGRRVPFKVTPKGGRGRRSLRPLVYHEVILALLAASMIRGAAALPHAGYVQIWALGVNEFWAAWHFLFLAVGVYLSVLSMSEEEKSYVGPAPPSAPTARTADPLPLPGASSIIIPYDFSYVYS</sequence>
<feature type="transmembrane region" description="Helical" evidence="7">
    <location>
        <begin position="429"/>
        <end position="448"/>
    </location>
</feature>
<evidence type="ECO:0000259" key="8">
    <source>
        <dbReference type="Pfam" id="PF13632"/>
    </source>
</evidence>
<evidence type="ECO:0000256" key="7">
    <source>
        <dbReference type="SAM" id="Phobius"/>
    </source>
</evidence>
<dbReference type="InterPro" id="IPR029044">
    <property type="entry name" value="Nucleotide-diphossugar_trans"/>
</dbReference>
<dbReference type="SUPFAM" id="SSF53448">
    <property type="entry name" value="Nucleotide-diphospho-sugar transferases"/>
    <property type="match status" value="1"/>
</dbReference>
<keyword evidence="10" id="KW-1185">Reference proteome</keyword>
<evidence type="ECO:0000256" key="2">
    <source>
        <dbReference type="ARBA" id="ARBA00022676"/>
    </source>
</evidence>
<dbReference type="EMBL" id="AP018732">
    <property type="protein sequence ID" value="BBE42049.1"/>
    <property type="molecule type" value="Genomic_DNA"/>
</dbReference>
<keyword evidence="3 9" id="KW-0808">Transferase</keyword>
<dbReference type="GO" id="GO:0005886">
    <property type="term" value="C:plasma membrane"/>
    <property type="evidence" value="ECO:0007669"/>
    <property type="project" value="TreeGrafter"/>
</dbReference>
<keyword evidence="5 7" id="KW-1133">Transmembrane helix</keyword>
<dbReference type="KEGG" id="ccai:NAS2_0660"/>
<dbReference type="InterPro" id="IPR050321">
    <property type="entry name" value="Glycosyltr_2/OpgH_subfam"/>
</dbReference>
<feature type="domain" description="Glycosyltransferase 2-like" evidence="8">
    <location>
        <begin position="158"/>
        <end position="371"/>
    </location>
</feature>
<keyword evidence="2 9" id="KW-0328">Glycosyltransferase</keyword>
<dbReference type="PANTHER" id="PTHR43867:SF2">
    <property type="entry name" value="CELLULOSE SYNTHASE CATALYTIC SUBUNIT A [UDP-FORMING]"/>
    <property type="match status" value="1"/>
</dbReference>
<dbReference type="OrthoDB" id="43988at2157"/>
<protein>
    <submittedName>
        <fullName evidence="9">Cellulose synthase (UDP-forming)</fullName>
        <ecNumber evidence="9">2.4.1.12</ecNumber>
    </submittedName>
</protein>
<comment type="subcellular location">
    <subcellularLocation>
        <location evidence="1">Membrane</location>
        <topology evidence="1">Multi-pass membrane protein</topology>
    </subcellularLocation>
</comment>
<gene>
    <name evidence="9" type="ORF">NAS2_0660</name>
</gene>
<dbReference type="CDD" id="cd06421">
    <property type="entry name" value="CESA_CelA_like"/>
    <property type="match status" value="1"/>
</dbReference>
<evidence type="ECO:0000256" key="5">
    <source>
        <dbReference type="ARBA" id="ARBA00022989"/>
    </source>
</evidence>
<evidence type="ECO:0000256" key="6">
    <source>
        <dbReference type="ARBA" id="ARBA00023136"/>
    </source>
</evidence>
<feature type="transmembrane region" description="Helical" evidence="7">
    <location>
        <begin position="353"/>
        <end position="370"/>
    </location>
</feature>
<evidence type="ECO:0000256" key="4">
    <source>
        <dbReference type="ARBA" id="ARBA00022692"/>
    </source>
</evidence>
<dbReference type="PANTHER" id="PTHR43867">
    <property type="entry name" value="CELLULOSE SYNTHASE CATALYTIC SUBUNIT A [UDP-FORMING]"/>
    <property type="match status" value="1"/>
</dbReference>
<dbReference type="GeneID" id="55584475"/>
<evidence type="ECO:0000313" key="10">
    <source>
        <dbReference type="Proteomes" id="UP000509448"/>
    </source>
</evidence>
<dbReference type="RefSeq" id="WP_174448325.1">
    <property type="nucleotide sequence ID" value="NZ_AP018732.1"/>
</dbReference>
<dbReference type="Proteomes" id="UP000509448">
    <property type="component" value="Chromosome"/>
</dbReference>
<reference evidence="9 10" key="1">
    <citation type="journal article" date="2019" name="ISME J.">
        <title>Isolation and characterization of a thermophilic sulfur- and iron-reducing thaumarchaeote from a terrestrial acidic hot spring.</title>
        <authorList>
            <person name="Kato S."/>
            <person name="Itoh T."/>
            <person name="Yuki M."/>
            <person name="Nagamori M."/>
            <person name="Ohnishi M."/>
            <person name="Uematsu K."/>
            <person name="Suzuki K."/>
            <person name="Takashina T."/>
            <person name="Ohkuma M."/>
        </authorList>
    </citation>
    <scope>NUCLEOTIDE SEQUENCE [LARGE SCALE GENOMIC DNA]</scope>
    <source>
        <strain evidence="9 10">NAS-02</strain>
    </source>
</reference>
<keyword evidence="6 7" id="KW-0472">Membrane</keyword>